<evidence type="ECO:0000256" key="10">
    <source>
        <dbReference type="ARBA" id="ARBA00045103"/>
    </source>
</evidence>
<dbReference type="PANTHER" id="PTHR45918">
    <property type="entry name" value="ALPHA-1,3/1,6-MANNOSYLTRANSFERASE ALG2"/>
    <property type="match status" value="1"/>
</dbReference>
<evidence type="ECO:0000256" key="8">
    <source>
        <dbReference type="ARBA" id="ARBA00022989"/>
    </source>
</evidence>
<dbReference type="CDD" id="cd03805">
    <property type="entry name" value="GT4_ALG2-like"/>
    <property type="match status" value="1"/>
</dbReference>
<dbReference type="EC" id="2.4.1.132" evidence="12"/>
<comment type="pathway">
    <text evidence="3 12">Protein modification; protein glycosylation.</text>
</comment>
<organism evidence="15 16">
    <name type="scientific">Anaeromyces robustus</name>
    <dbReference type="NCBI Taxonomy" id="1754192"/>
    <lineage>
        <taxon>Eukaryota</taxon>
        <taxon>Fungi</taxon>
        <taxon>Fungi incertae sedis</taxon>
        <taxon>Chytridiomycota</taxon>
        <taxon>Chytridiomycota incertae sedis</taxon>
        <taxon>Neocallimastigomycetes</taxon>
        <taxon>Neocallimastigales</taxon>
        <taxon>Neocallimastigaceae</taxon>
        <taxon>Anaeromyces</taxon>
    </lineage>
</organism>
<dbReference type="InterPro" id="IPR027054">
    <property type="entry name" value="ALG2"/>
</dbReference>
<dbReference type="UniPathway" id="UPA00378"/>
<dbReference type="STRING" id="1754192.A0A1Y1WS41"/>
<dbReference type="SUPFAM" id="SSF53756">
    <property type="entry name" value="UDP-Glycosyltransferase/glycogen phosphorylase"/>
    <property type="match status" value="1"/>
</dbReference>
<evidence type="ECO:0000256" key="2">
    <source>
        <dbReference type="ARBA" id="ARBA00004586"/>
    </source>
</evidence>
<reference evidence="15 16" key="2">
    <citation type="submission" date="2016-08" db="EMBL/GenBank/DDBJ databases">
        <title>Pervasive Adenine N6-methylation of Active Genes in Fungi.</title>
        <authorList>
            <consortium name="DOE Joint Genome Institute"/>
            <person name="Mondo S.J."/>
            <person name="Dannebaum R.O."/>
            <person name="Kuo R.C."/>
            <person name="Labutti K."/>
            <person name="Haridas S."/>
            <person name="Kuo A."/>
            <person name="Salamov A."/>
            <person name="Ahrendt S.R."/>
            <person name="Lipzen A."/>
            <person name="Sullivan W."/>
            <person name="Andreopoulos W.B."/>
            <person name="Clum A."/>
            <person name="Lindquist E."/>
            <person name="Daum C."/>
            <person name="Ramamoorthy G.K."/>
            <person name="Gryganskyi A."/>
            <person name="Culley D."/>
            <person name="Magnuson J.K."/>
            <person name="James T.Y."/>
            <person name="O'Malley M.A."/>
            <person name="Stajich J.E."/>
            <person name="Spatafora J.W."/>
            <person name="Visel A."/>
            <person name="Grigoriev I.V."/>
        </authorList>
    </citation>
    <scope>NUCLEOTIDE SEQUENCE [LARGE SCALE GENOMIC DNA]</scope>
    <source>
        <strain evidence="15 16">S4</strain>
    </source>
</reference>
<keyword evidence="6" id="KW-0812">Transmembrane</keyword>
<evidence type="ECO:0000256" key="12">
    <source>
        <dbReference type="RuleBase" id="RU367136"/>
    </source>
</evidence>
<dbReference type="GO" id="GO:0004378">
    <property type="term" value="F:GDP-Man:Man(1)GlcNAc(2)-PP-Dol alpha-1,3-mannosyltransferase activity"/>
    <property type="evidence" value="ECO:0007669"/>
    <property type="project" value="UniProtKB-UniRule"/>
</dbReference>
<keyword evidence="7 12" id="KW-0256">Endoplasmic reticulum</keyword>
<comment type="catalytic activity">
    <reaction evidence="11 12">
        <text>an alpha-D-Man-(1-&gt;3)-beta-D-Man-(1-&gt;4)-beta-D-GlcNAc-(1-&gt;4)-alpha-D-GlcNAc-diphospho-di-trans,poly-cis-dolichol + GDP-alpha-D-mannose = an alpha-D-Man-(1-&gt;3)-[alpha-D-Man-(1-&gt;6)]-beta-D-Man-(1-&gt;4)-beta-D-GlcNAc-(1-&gt;4)-alpha-D-GlcNAc-diphospho-di-trans,poly-cis-dolichol + GDP + H(+)</text>
        <dbReference type="Rhea" id="RHEA:29519"/>
        <dbReference type="Rhea" id="RHEA-COMP:19513"/>
        <dbReference type="Rhea" id="RHEA-COMP:19515"/>
        <dbReference type="ChEBI" id="CHEBI:15378"/>
        <dbReference type="ChEBI" id="CHEBI:57527"/>
        <dbReference type="ChEBI" id="CHEBI:58189"/>
        <dbReference type="ChEBI" id="CHEBI:132510"/>
        <dbReference type="ChEBI" id="CHEBI:132511"/>
        <dbReference type="EC" id="2.4.1.257"/>
    </reaction>
    <physiologicalReaction direction="left-to-right" evidence="11 12">
        <dbReference type="Rhea" id="RHEA:29520"/>
    </physiologicalReaction>
</comment>
<evidence type="ECO:0000256" key="6">
    <source>
        <dbReference type="ARBA" id="ARBA00022692"/>
    </source>
</evidence>
<dbReference type="GO" id="GO:0102704">
    <property type="term" value="F:GDP-Man:Man(2)GlcNAc(2)-PP-Dol alpha-1,6-mannosyltransferase activity"/>
    <property type="evidence" value="ECO:0007669"/>
    <property type="project" value="UniProtKB-UniRule"/>
</dbReference>
<comment type="catalytic activity">
    <reaction evidence="10 12">
        <text>a beta-D-Man-(1-&gt;4)-beta-D-GlcNAc-(1-&gt;4)-alpha-D-GlcNAc-diphospho-di-trans,poly-cis-dolichol + GDP-alpha-D-mannose = an alpha-D-Man-(1-&gt;3)-beta-D-Man-(1-&gt;4)-beta-D-GlcNAc-(1-&gt;4)-alpha-D-GlcNAc-diphospho-di-trans,poly-cis-dolichol + GDP + H(+)</text>
        <dbReference type="Rhea" id="RHEA:29515"/>
        <dbReference type="Rhea" id="RHEA-COMP:19511"/>
        <dbReference type="Rhea" id="RHEA-COMP:19513"/>
        <dbReference type="ChEBI" id="CHEBI:15378"/>
        <dbReference type="ChEBI" id="CHEBI:57527"/>
        <dbReference type="ChEBI" id="CHEBI:58189"/>
        <dbReference type="ChEBI" id="CHEBI:58472"/>
        <dbReference type="ChEBI" id="CHEBI:132510"/>
        <dbReference type="EC" id="2.4.1.132"/>
    </reaction>
    <physiologicalReaction direction="left-to-right" evidence="10 12">
        <dbReference type="Rhea" id="RHEA:29516"/>
    </physiologicalReaction>
</comment>
<sequence length="449" mass="51559">MESIQNQKSLKIAFVHPDLGIGGAERLVVDAAIALQNAGHNITMYTSHHDKTHCFKETLDDLKVDVLGDFLPQSIFGYGHIVCAILRGFYLSLYLLINKRNEYDVIFADQLATYIPVLKLTKAKILFYCHFPDKNLATRQSTIKKLYRIPFDLLEEYSTKMADKILVNSQFTRSIFKESFKKIDIVPDVLYPGINTKYYEKNIDENDKNLDLLKSDKITLLSINRFERKKNLELNIKVLKELKMKCSEEEFKNIRLVIAGGYDLLNIENVEHHKELEEIAKANEGEKEKIEEVNTKESIQNVNIIFLLSFSENQRTYLLHHSQCLIYTPTNEHFGIVPVEAMYSGLPVIAIESGGPKESVVHGKTGFLCPSDEKELAEAAYAILYPNKSTNNNNDKYKIDLTSMPSYAKEYVINKFGLDQFGKTLNHIIYEMYNNNNNNTSKKENKKEL</sequence>
<dbReference type="GO" id="GO:0033164">
    <property type="term" value="F:initiation-specific glycolipid 1,6-alpha-mannosyltransferase activity"/>
    <property type="evidence" value="ECO:0007669"/>
    <property type="project" value="EnsemblFungi"/>
</dbReference>
<proteinExistence type="inferred from homology"/>
<dbReference type="OrthoDB" id="448893at2759"/>
<dbReference type="Pfam" id="PF00534">
    <property type="entry name" value="Glycos_transf_1"/>
    <property type="match status" value="1"/>
</dbReference>
<dbReference type="PANTHER" id="PTHR45918:SF1">
    <property type="entry name" value="ALPHA-1,3_1,6-MANNOSYLTRANSFERASE ALG2"/>
    <property type="match status" value="1"/>
</dbReference>
<name>A0A1Y1WS41_9FUNG</name>
<evidence type="ECO:0000313" key="15">
    <source>
        <dbReference type="EMBL" id="ORX76359.1"/>
    </source>
</evidence>
<keyword evidence="9" id="KW-0472">Membrane</keyword>
<evidence type="ECO:0000259" key="14">
    <source>
        <dbReference type="Pfam" id="PF13439"/>
    </source>
</evidence>
<protein>
    <recommendedName>
        <fullName evidence="12">Alpha-1,3/1,6-mannosyltransferase ALG2</fullName>
        <ecNumber evidence="12">2.4.1.132</ecNumber>
        <ecNumber evidence="12">2.4.1.257</ecNumber>
    </recommendedName>
    <alternativeName>
        <fullName evidence="12">GDP-Man:Man(1)GlcNAc(2)-PP-Dol alpha-1,3-mannosyltransferase</fullName>
    </alternativeName>
</protein>
<dbReference type="Pfam" id="PF13439">
    <property type="entry name" value="Glyco_transf_4"/>
    <property type="match status" value="1"/>
</dbReference>
<comment type="caution">
    <text evidence="15">The sequence shown here is derived from an EMBL/GenBank/DDBJ whole genome shotgun (WGS) entry which is preliminary data.</text>
</comment>
<keyword evidence="5 12" id="KW-0808">Transferase</keyword>
<accession>A0A1Y1WS41</accession>
<evidence type="ECO:0000313" key="16">
    <source>
        <dbReference type="Proteomes" id="UP000193944"/>
    </source>
</evidence>
<reference evidence="15 16" key="1">
    <citation type="submission" date="2016-08" db="EMBL/GenBank/DDBJ databases">
        <title>A Parts List for Fungal Cellulosomes Revealed by Comparative Genomics.</title>
        <authorList>
            <consortium name="DOE Joint Genome Institute"/>
            <person name="Haitjema C.H."/>
            <person name="Gilmore S.P."/>
            <person name="Henske J.K."/>
            <person name="Solomon K.V."/>
            <person name="De Groot R."/>
            <person name="Kuo A."/>
            <person name="Mondo S.J."/>
            <person name="Salamov A.A."/>
            <person name="Labutti K."/>
            <person name="Zhao Z."/>
            <person name="Chiniquy J."/>
            <person name="Barry K."/>
            <person name="Brewer H.M."/>
            <person name="Purvine S.O."/>
            <person name="Wright A.T."/>
            <person name="Boxma B."/>
            <person name="Van Alen T."/>
            <person name="Hackstein J.H."/>
            <person name="Baker S.E."/>
            <person name="Grigoriev I.V."/>
            <person name="O'Malley M.A."/>
        </authorList>
    </citation>
    <scope>NUCLEOTIDE SEQUENCE [LARGE SCALE GENOMIC DNA]</scope>
    <source>
        <strain evidence="15 16">S4</strain>
    </source>
</reference>
<dbReference type="InterPro" id="IPR001296">
    <property type="entry name" value="Glyco_trans_1"/>
</dbReference>
<keyword evidence="8" id="KW-1133">Transmembrane helix</keyword>
<dbReference type="InterPro" id="IPR028098">
    <property type="entry name" value="Glyco_trans_4-like_N"/>
</dbReference>
<dbReference type="GO" id="GO:0006488">
    <property type="term" value="P:dolichol-linked oligosaccharide biosynthetic process"/>
    <property type="evidence" value="ECO:0007669"/>
    <property type="project" value="EnsemblFungi"/>
</dbReference>
<evidence type="ECO:0000256" key="3">
    <source>
        <dbReference type="ARBA" id="ARBA00004922"/>
    </source>
</evidence>
<feature type="domain" description="Glycosyltransferase subfamily 4-like N-terminal" evidence="14">
    <location>
        <begin position="21"/>
        <end position="197"/>
    </location>
</feature>
<dbReference type="GO" id="GO:0005789">
    <property type="term" value="C:endoplasmic reticulum membrane"/>
    <property type="evidence" value="ECO:0007669"/>
    <property type="project" value="UniProtKB-SubCell"/>
</dbReference>
<dbReference type="EMBL" id="MCFG01000303">
    <property type="protein sequence ID" value="ORX76359.1"/>
    <property type="molecule type" value="Genomic_DNA"/>
</dbReference>
<evidence type="ECO:0000256" key="1">
    <source>
        <dbReference type="ARBA" id="ARBA00003142"/>
    </source>
</evidence>
<comment type="function">
    <text evidence="1 12">Mannosylates Man(2)GlcNAc(2)-dolichol diphosphate and Man(1)GlcNAc(2)-dolichol diphosphate to form Man(3)GlcNAc(2)-dolichol diphosphate.</text>
</comment>
<dbReference type="EC" id="2.4.1.257" evidence="12"/>
<evidence type="ECO:0000256" key="5">
    <source>
        <dbReference type="ARBA" id="ARBA00022679"/>
    </source>
</evidence>
<gene>
    <name evidence="15" type="ORF">BCR32DRAFT_236597</name>
</gene>
<evidence type="ECO:0000256" key="9">
    <source>
        <dbReference type="ARBA" id="ARBA00023136"/>
    </source>
</evidence>
<dbReference type="AlphaFoldDB" id="A0A1Y1WS41"/>
<comment type="similarity">
    <text evidence="12">Belongs to the glycosyltransferase group 1 family.</text>
</comment>
<comment type="subcellular location">
    <subcellularLocation>
        <location evidence="2 12">Endoplasmic reticulum membrane</location>
    </subcellularLocation>
</comment>
<evidence type="ECO:0000256" key="4">
    <source>
        <dbReference type="ARBA" id="ARBA00022676"/>
    </source>
</evidence>
<keyword evidence="4 12" id="KW-0328">Glycosyltransferase</keyword>
<evidence type="ECO:0000256" key="11">
    <source>
        <dbReference type="ARBA" id="ARBA00045104"/>
    </source>
</evidence>
<dbReference type="Proteomes" id="UP000193944">
    <property type="component" value="Unassembled WGS sequence"/>
</dbReference>
<feature type="domain" description="Glycosyl transferase family 1" evidence="13">
    <location>
        <begin position="211"/>
        <end position="384"/>
    </location>
</feature>
<keyword evidence="16" id="KW-1185">Reference proteome</keyword>
<evidence type="ECO:0000259" key="13">
    <source>
        <dbReference type="Pfam" id="PF00534"/>
    </source>
</evidence>
<evidence type="ECO:0000256" key="7">
    <source>
        <dbReference type="ARBA" id="ARBA00022824"/>
    </source>
</evidence>
<dbReference type="Gene3D" id="3.40.50.2000">
    <property type="entry name" value="Glycogen Phosphorylase B"/>
    <property type="match status" value="2"/>
</dbReference>